<dbReference type="OrthoDB" id="1930760at2759"/>
<dbReference type="GO" id="GO:0017183">
    <property type="term" value="P:protein histidyl modification to diphthamide"/>
    <property type="evidence" value="ECO:0007669"/>
    <property type="project" value="TreeGrafter"/>
</dbReference>
<comment type="caution">
    <text evidence="8">The sequence shown here is derived from an EMBL/GenBank/DDBJ whole genome shotgun (WGS) entry which is preliminary data.</text>
</comment>
<evidence type="ECO:0000256" key="6">
    <source>
        <dbReference type="ARBA" id="ARBA00039131"/>
    </source>
</evidence>
<keyword evidence="3" id="KW-0677">Repeat</keyword>
<dbReference type="Pfam" id="PF00400">
    <property type="entry name" value="WD40"/>
    <property type="match status" value="1"/>
</dbReference>
<evidence type="ECO:0000256" key="1">
    <source>
        <dbReference type="ARBA" id="ARBA00005156"/>
    </source>
</evidence>
<dbReference type="Proteomes" id="UP000886523">
    <property type="component" value="Unassembled WGS sequence"/>
</dbReference>
<dbReference type="EC" id="3.1.1.97" evidence="6"/>
<dbReference type="SMART" id="SM00320">
    <property type="entry name" value="WD40"/>
    <property type="match status" value="3"/>
</dbReference>
<name>A0A9P6BA08_9AGAM</name>
<accession>A0A9P6BA08</accession>
<evidence type="ECO:0000256" key="3">
    <source>
        <dbReference type="ARBA" id="ARBA00022737"/>
    </source>
</evidence>
<dbReference type="GO" id="GO:0005737">
    <property type="term" value="C:cytoplasm"/>
    <property type="evidence" value="ECO:0007669"/>
    <property type="project" value="TreeGrafter"/>
</dbReference>
<evidence type="ECO:0000313" key="9">
    <source>
        <dbReference type="Proteomes" id="UP000886523"/>
    </source>
</evidence>
<protein>
    <recommendedName>
        <fullName evidence="6">methylated diphthine methylhydrolase</fullName>
        <ecNumber evidence="6">3.1.1.97</ecNumber>
    </recommendedName>
</protein>
<dbReference type="AlphaFoldDB" id="A0A9P6BA08"/>
<reference evidence="8" key="1">
    <citation type="journal article" date="2020" name="Nat. Commun.">
        <title>Large-scale genome sequencing of mycorrhizal fungi provides insights into the early evolution of symbiotic traits.</title>
        <authorList>
            <person name="Miyauchi S."/>
            <person name="Kiss E."/>
            <person name="Kuo A."/>
            <person name="Drula E."/>
            <person name="Kohler A."/>
            <person name="Sanchez-Garcia M."/>
            <person name="Morin E."/>
            <person name="Andreopoulos B."/>
            <person name="Barry K.W."/>
            <person name="Bonito G."/>
            <person name="Buee M."/>
            <person name="Carver A."/>
            <person name="Chen C."/>
            <person name="Cichocki N."/>
            <person name="Clum A."/>
            <person name="Culley D."/>
            <person name="Crous P.W."/>
            <person name="Fauchery L."/>
            <person name="Girlanda M."/>
            <person name="Hayes R.D."/>
            <person name="Keri Z."/>
            <person name="LaButti K."/>
            <person name="Lipzen A."/>
            <person name="Lombard V."/>
            <person name="Magnuson J."/>
            <person name="Maillard F."/>
            <person name="Murat C."/>
            <person name="Nolan M."/>
            <person name="Ohm R.A."/>
            <person name="Pangilinan J."/>
            <person name="Pereira M.F."/>
            <person name="Perotto S."/>
            <person name="Peter M."/>
            <person name="Pfister S."/>
            <person name="Riley R."/>
            <person name="Sitrit Y."/>
            <person name="Stielow J.B."/>
            <person name="Szollosi G."/>
            <person name="Zifcakova L."/>
            <person name="Stursova M."/>
            <person name="Spatafora J.W."/>
            <person name="Tedersoo L."/>
            <person name="Vaario L.M."/>
            <person name="Yamada A."/>
            <person name="Yan M."/>
            <person name="Wang P."/>
            <person name="Xu J."/>
            <person name="Bruns T."/>
            <person name="Baldrian P."/>
            <person name="Vilgalys R."/>
            <person name="Dunand C."/>
            <person name="Henrissat B."/>
            <person name="Grigoriev I.V."/>
            <person name="Hibbett D."/>
            <person name="Nagy L.G."/>
            <person name="Martin F.M."/>
        </authorList>
    </citation>
    <scope>NUCLEOTIDE SEQUENCE</scope>
    <source>
        <strain evidence="8">UP504</strain>
    </source>
</reference>
<sequence>MSVAHIDTEYSADSVEFCPDTRYTDLFVCGTYQLASPSAVEPLSPLDQSDDTIGSTAPHKRLGRCLLYKCSSQKDGVKELQRIEYPAILDMKWSHHRCDDGPLLAIADAAGCVDVHRLDSIETRLSLHQKVTCAPESVLCLSLDWSNRRHIEQLGSIVVSRSDGQLSRITPSPSGWEHLGSWPAHDFEAWIAAWNYYDENLIYSGGDDCKMKGWDIRQGFSQPIFINKRFDAGVTTIQCHPHVEHLLAAGSYDDSVRIFDIRYPLRPLISVNVGGGAWRVKWHPNLKRKEDLVVACMHDGFKVVRLHDSVIAMSSVEEEPVDDKWSITTRFDEHASLAYGVDWKSGSVGDESTLIASCSFYDHAMHLWRG</sequence>
<evidence type="ECO:0000313" key="8">
    <source>
        <dbReference type="EMBL" id="KAF9520199.1"/>
    </source>
</evidence>
<evidence type="ECO:0000256" key="7">
    <source>
        <dbReference type="ARBA" id="ARBA00047551"/>
    </source>
</evidence>
<evidence type="ECO:0000256" key="5">
    <source>
        <dbReference type="ARBA" id="ARBA00038092"/>
    </source>
</evidence>
<dbReference type="PANTHER" id="PTHR46042">
    <property type="entry name" value="DIPHTHINE METHYLTRANSFERASE"/>
    <property type="match status" value="1"/>
</dbReference>
<comment type="catalytic activity">
    <reaction evidence="7">
        <text>diphthine methyl ester-[translation elongation factor 2] + H2O = diphthine-[translation elongation factor 2] + methanol + H(+)</text>
        <dbReference type="Rhea" id="RHEA:42656"/>
        <dbReference type="Rhea" id="RHEA-COMP:10172"/>
        <dbReference type="Rhea" id="RHEA-COMP:10173"/>
        <dbReference type="ChEBI" id="CHEBI:15377"/>
        <dbReference type="ChEBI" id="CHEBI:15378"/>
        <dbReference type="ChEBI" id="CHEBI:17790"/>
        <dbReference type="ChEBI" id="CHEBI:79005"/>
        <dbReference type="ChEBI" id="CHEBI:82696"/>
        <dbReference type="EC" id="3.1.1.97"/>
    </reaction>
</comment>
<organism evidence="8 9">
    <name type="scientific">Hydnum rufescens UP504</name>
    <dbReference type="NCBI Taxonomy" id="1448309"/>
    <lineage>
        <taxon>Eukaryota</taxon>
        <taxon>Fungi</taxon>
        <taxon>Dikarya</taxon>
        <taxon>Basidiomycota</taxon>
        <taxon>Agaricomycotina</taxon>
        <taxon>Agaricomycetes</taxon>
        <taxon>Cantharellales</taxon>
        <taxon>Hydnaceae</taxon>
        <taxon>Hydnum</taxon>
    </lineage>
</organism>
<evidence type="ECO:0000256" key="4">
    <source>
        <dbReference type="ARBA" id="ARBA00022801"/>
    </source>
</evidence>
<dbReference type="InterPro" id="IPR001680">
    <property type="entry name" value="WD40_rpt"/>
</dbReference>
<keyword evidence="2" id="KW-0853">WD repeat</keyword>
<dbReference type="InterPro" id="IPR052415">
    <property type="entry name" value="Diphthine_MTase"/>
</dbReference>
<keyword evidence="9" id="KW-1185">Reference proteome</keyword>
<dbReference type="GO" id="GO:0061685">
    <property type="term" value="F:diphthine methylesterase activity"/>
    <property type="evidence" value="ECO:0007669"/>
    <property type="project" value="UniProtKB-EC"/>
</dbReference>
<comment type="similarity">
    <text evidence="5">Belongs to the DPH7 family.</text>
</comment>
<dbReference type="Gene3D" id="2.130.10.10">
    <property type="entry name" value="YVTN repeat-like/Quinoprotein amine dehydrogenase"/>
    <property type="match status" value="1"/>
</dbReference>
<dbReference type="InterPro" id="IPR036322">
    <property type="entry name" value="WD40_repeat_dom_sf"/>
</dbReference>
<dbReference type="SUPFAM" id="SSF50978">
    <property type="entry name" value="WD40 repeat-like"/>
    <property type="match status" value="1"/>
</dbReference>
<gene>
    <name evidence="8" type="ORF">BS47DRAFT_849332</name>
</gene>
<dbReference type="InterPro" id="IPR015943">
    <property type="entry name" value="WD40/YVTN_repeat-like_dom_sf"/>
</dbReference>
<proteinExistence type="inferred from homology"/>
<evidence type="ECO:0000256" key="2">
    <source>
        <dbReference type="ARBA" id="ARBA00022574"/>
    </source>
</evidence>
<dbReference type="EMBL" id="MU128913">
    <property type="protein sequence ID" value="KAF9520199.1"/>
    <property type="molecule type" value="Genomic_DNA"/>
</dbReference>
<dbReference type="PANTHER" id="PTHR46042:SF1">
    <property type="entry name" value="DIPHTHINE METHYLTRANSFERASE"/>
    <property type="match status" value="1"/>
</dbReference>
<comment type="pathway">
    <text evidence="1">Protein modification; peptidyl-diphthamide biosynthesis.</text>
</comment>
<keyword evidence="4" id="KW-0378">Hydrolase</keyword>